<dbReference type="InterPro" id="IPR001296">
    <property type="entry name" value="Glyco_trans_1"/>
</dbReference>
<evidence type="ECO:0000259" key="2">
    <source>
        <dbReference type="Pfam" id="PF13439"/>
    </source>
</evidence>
<dbReference type="AlphaFoldDB" id="A0A419R1T1"/>
<dbReference type="SUPFAM" id="SSF53756">
    <property type="entry name" value="UDP-Glycosyltransferase/glycogen phosphorylase"/>
    <property type="match status" value="1"/>
</dbReference>
<dbReference type="Proteomes" id="UP000284322">
    <property type="component" value="Unassembled WGS sequence"/>
</dbReference>
<dbReference type="PANTHER" id="PTHR45947:SF14">
    <property type="entry name" value="SLL1723 PROTEIN"/>
    <property type="match status" value="1"/>
</dbReference>
<dbReference type="Pfam" id="PF13439">
    <property type="entry name" value="Glyco_transf_4"/>
    <property type="match status" value="1"/>
</dbReference>
<keyword evidence="4" id="KW-1185">Reference proteome</keyword>
<dbReference type="Pfam" id="PF00534">
    <property type="entry name" value="Glycos_transf_1"/>
    <property type="match status" value="1"/>
</dbReference>
<dbReference type="OrthoDB" id="9790710at2"/>
<dbReference type="GO" id="GO:0016757">
    <property type="term" value="F:glycosyltransferase activity"/>
    <property type="evidence" value="ECO:0007669"/>
    <property type="project" value="InterPro"/>
</dbReference>
<accession>A0A419R1T1</accession>
<dbReference type="RefSeq" id="WP_120108779.1">
    <property type="nucleotide sequence ID" value="NZ_RAHJ01000018.1"/>
</dbReference>
<evidence type="ECO:0000313" key="4">
    <source>
        <dbReference type="Proteomes" id="UP000284322"/>
    </source>
</evidence>
<dbReference type="Gene3D" id="3.40.50.2000">
    <property type="entry name" value="Glycogen Phosphorylase B"/>
    <property type="match status" value="2"/>
</dbReference>
<feature type="domain" description="Glycosyltransferase subfamily 4-like N-terminal" evidence="2">
    <location>
        <begin position="51"/>
        <end position="172"/>
    </location>
</feature>
<keyword evidence="3" id="KW-0808">Transferase</keyword>
<organism evidence="3 4">
    <name type="scientific">Tsuneonella suprasediminis</name>
    <dbReference type="NCBI Taxonomy" id="2306996"/>
    <lineage>
        <taxon>Bacteria</taxon>
        <taxon>Pseudomonadati</taxon>
        <taxon>Pseudomonadota</taxon>
        <taxon>Alphaproteobacteria</taxon>
        <taxon>Sphingomonadales</taxon>
        <taxon>Erythrobacteraceae</taxon>
        <taxon>Tsuneonella</taxon>
    </lineage>
</organism>
<name>A0A419R1T1_9SPHN</name>
<reference evidence="3 4" key="1">
    <citation type="submission" date="2018-09" db="EMBL/GenBank/DDBJ databases">
        <title>Altererythrobacter sp.Ery1 and Ery12, the genome sequencing of novel strains in genus Alterythrobacter.</title>
        <authorList>
            <person name="Cheng H."/>
            <person name="Wu Y.-H."/>
            <person name="Fang C."/>
            <person name="Xu X.-W."/>
        </authorList>
    </citation>
    <scope>NUCLEOTIDE SEQUENCE [LARGE SCALE GENOMIC DNA]</scope>
    <source>
        <strain evidence="3 4">Ery12</strain>
    </source>
</reference>
<dbReference type="InterPro" id="IPR050194">
    <property type="entry name" value="Glycosyltransferase_grp1"/>
</dbReference>
<dbReference type="PANTHER" id="PTHR45947">
    <property type="entry name" value="SULFOQUINOVOSYL TRANSFERASE SQD2"/>
    <property type="match status" value="1"/>
</dbReference>
<dbReference type="EMBL" id="RAHJ01000018">
    <property type="protein sequence ID" value="RJX67864.1"/>
    <property type="molecule type" value="Genomic_DNA"/>
</dbReference>
<protein>
    <submittedName>
        <fullName evidence="3">Glycosyltransferase</fullName>
    </submittedName>
</protein>
<dbReference type="InterPro" id="IPR028098">
    <property type="entry name" value="Glyco_trans_4-like_N"/>
</dbReference>
<evidence type="ECO:0000313" key="3">
    <source>
        <dbReference type="EMBL" id="RJX67864.1"/>
    </source>
</evidence>
<sequence>MTGSRRLRVAVVYHVWPHYRRAVMQAMDRCAGIEYAFYGWNAPYQGIEPVDPASVRRFVDAPFRTFGPFMWQPAAVRAALSRRYEAIIFLADQHFIATWLGAVLARLTGKRVLFWSHGWLRRESANRHRVRNAFHALAHCVMVYSQRSRSLGIMGGFDPSRIRVIYNSLDLDAADRVVSRIEAGTLASANPRVLFDDPQRPLLVYTGRLTRKVRLDLLLDAADRLGRQRRPVNIALLGDGPERAVLEADATRRNLAVRFYGACYDEKIIGPAIYHADIVVAPGKIGLSAIHALMYGTPAITHDDFDRQMPEVEAIEPGRTGAFFHYGAAHDLARAIADWLDNAPARAAVRVAARQAVHDRWNPETQAAAIERCVIETCGGSA</sequence>
<gene>
    <name evidence="3" type="ORF">D6858_07810</name>
</gene>
<feature type="domain" description="Glycosyl transferase family 1" evidence="1">
    <location>
        <begin position="196"/>
        <end position="355"/>
    </location>
</feature>
<evidence type="ECO:0000259" key="1">
    <source>
        <dbReference type="Pfam" id="PF00534"/>
    </source>
</evidence>
<comment type="caution">
    <text evidence="3">The sequence shown here is derived from an EMBL/GenBank/DDBJ whole genome shotgun (WGS) entry which is preliminary data.</text>
</comment>
<proteinExistence type="predicted"/>